<dbReference type="InterPro" id="IPR019819">
    <property type="entry name" value="Carboxylesterase_B_CS"/>
</dbReference>
<proteinExistence type="predicted"/>
<evidence type="ECO:0000313" key="3">
    <source>
        <dbReference type="Proteomes" id="UP000809621"/>
    </source>
</evidence>
<keyword evidence="3" id="KW-1185">Reference proteome</keyword>
<dbReference type="Pfam" id="PF00135">
    <property type="entry name" value="COesterase"/>
    <property type="match status" value="1"/>
</dbReference>
<organism evidence="2 3">
    <name type="scientific">Vibrio ulleungensis</name>
    <dbReference type="NCBI Taxonomy" id="2807619"/>
    <lineage>
        <taxon>Bacteria</taxon>
        <taxon>Pseudomonadati</taxon>
        <taxon>Pseudomonadota</taxon>
        <taxon>Gammaproteobacteria</taxon>
        <taxon>Vibrionales</taxon>
        <taxon>Vibrionaceae</taxon>
        <taxon>Vibrio</taxon>
    </lineage>
</organism>
<dbReference type="Proteomes" id="UP000809621">
    <property type="component" value="Unassembled WGS sequence"/>
</dbReference>
<evidence type="ECO:0000259" key="1">
    <source>
        <dbReference type="Pfam" id="PF00135"/>
    </source>
</evidence>
<dbReference type="PROSITE" id="PS51257">
    <property type="entry name" value="PROKAR_LIPOPROTEIN"/>
    <property type="match status" value="1"/>
</dbReference>
<dbReference type="RefSeq" id="WP_205156924.1">
    <property type="nucleotide sequence ID" value="NZ_JAFEUM010000001.1"/>
</dbReference>
<dbReference type="InterPro" id="IPR050309">
    <property type="entry name" value="Type-B_Carboxylest/Lipase"/>
</dbReference>
<dbReference type="SUPFAM" id="SSF53474">
    <property type="entry name" value="alpha/beta-Hydrolases"/>
    <property type="match status" value="1"/>
</dbReference>
<dbReference type="Gene3D" id="3.40.50.1820">
    <property type="entry name" value="alpha/beta hydrolase"/>
    <property type="match status" value="1"/>
</dbReference>
<sequence length="693" mass="75767">MTLFTRTLTALAIVATISGCNTEVDPTVPLPSYPDPIKPGPSVEFSTQIAGLNVTGMIDSVVISDLEGNQKLASVESFKGIQYAEQARFEHSTLVDDYADGVDATQFGDSCPQQEEMTTQQTSEDCLYLNIWRPQGTLEHEELPVYVFIHGGDFEYGSGSEPLIQGDTVVAQGDDDGKGFVYVSFNYRLGLLGSYRGKGDDISTNGNFGLGDQMRALEWVNKHIGQFGGNANNITVVGQGSGAMSVGILQGEMERESNSRDYHFSNAIMQSNPYGYEYKDDTAAENFRSSICSAFDMSVPVVGGCNPLKNIDKVLKSTDSTDLDTLLEGQASLLSPVNTLVRWLTDNISIGDDSVTSTPMHHLMPFAPYIEIEEGQDENETSNNVLFTEQPLQKGFTVPTALGNNANESNTFGMLPSLTFLIPVIICEVEPSLCGEEEESFTSSDLDQFADALAQWSTPENITALEHQIAAMNKEEITSKSIELPESAYEAITTLFFGRSNATGSERLLRLADYYPESESDLGGALANMSMFKMMLNDMLFTGPARKVTQDATEDAILYYFDVKPSFNVWGSPAGNGSIIKEVACILGSCNGSELPFVFNKAYRLDGSPMNPSSKEAALMNRMSRLWFSPELFKDTQYYRSNGNDNVLVIDINDGFIPQSDWDKTTNPGVDPVLRNGRLTGLDSIGLLLGYIH</sequence>
<dbReference type="EMBL" id="JAFEUM010000001">
    <property type="protein sequence ID" value="MBM7035313.1"/>
    <property type="molecule type" value="Genomic_DNA"/>
</dbReference>
<gene>
    <name evidence="2" type="ORF">JQC93_02745</name>
</gene>
<dbReference type="InterPro" id="IPR029058">
    <property type="entry name" value="AB_hydrolase_fold"/>
</dbReference>
<feature type="domain" description="Carboxylesterase type B" evidence="1">
    <location>
        <begin position="71"/>
        <end position="627"/>
    </location>
</feature>
<dbReference type="PANTHER" id="PTHR11559">
    <property type="entry name" value="CARBOXYLESTERASE"/>
    <property type="match status" value="1"/>
</dbReference>
<dbReference type="InterPro" id="IPR002018">
    <property type="entry name" value="CarbesteraseB"/>
</dbReference>
<name>A0ABS2HCJ8_9VIBR</name>
<comment type="caution">
    <text evidence="2">The sequence shown here is derived from an EMBL/GenBank/DDBJ whole genome shotgun (WGS) entry which is preliminary data.</text>
</comment>
<protein>
    <submittedName>
        <fullName evidence="2">Carboxylesterase family protein</fullName>
    </submittedName>
</protein>
<dbReference type="PROSITE" id="PS00941">
    <property type="entry name" value="CARBOXYLESTERASE_B_2"/>
    <property type="match status" value="1"/>
</dbReference>
<reference evidence="2 3" key="1">
    <citation type="submission" date="2021-02" db="EMBL/GenBank/DDBJ databases">
        <authorList>
            <person name="Park J.-S."/>
        </authorList>
    </citation>
    <scope>NUCLEOTIDE SEQUENCE [LARGE SCALE GENOMIC DNA]</scope>
    <source>
        <strain evidence="2 3">188UL20-2</strain>
    </source>
</reference>
<evidence type="ECO:0000313" key="2">
    <source>
        <dbReference type="EMBL" id="MBM7035313.1"/>
    </source>
</evidence>
<accession>A0ABS2HCJ8</accession>